<protein>
    <submittedName>
        <fullName evidence="1">Uncharacterized protein</fullName>
    </submittedName>
</protein>
<reference evidence="2" key="1">
    <citation type="submission" date="2016-10" db="EMBL/GenBank/DDBJ databases">
        <authorList>
            <person name="Varghese N."/>
            <person name="Submissions S."/>
        </authorList>
    </citation>
    <scope>NUCLEOTIDE SEQUENCE [LARGE SCALE GENOMIC DNA]</scope>
    <source>
        <strain evidence="2">CGMCC 1.10218</strain>
    </source>
</reference>
<dbReference type="OrthoDB" id="10010500at2"/>
<organism evidence="1 2">
    <name type="scientific">Deinococcus reticulitermitis</name>
    <dbReference type="NCBI Taxonomy" id="856736"/>
    <lineage>
        <taxon>Bacteria</taxon>
        <taxon>Thermotogati</taxon>
        <taxon>Deinococcota</taxon>
        <taxon>Deinococci</taxon>
        <taxon>Deinococcales</taxon>
        <taxon>Deinococcaceae</taxon>
        <taxon>Deinococcus</taxon>
    </lineage>
</organism>
<accession>A0A1H6SSZ5</accession>
<dbReference type="STRING" id="856736.SAMN04488058_101321"/>
<proteinExistence type="predicted"/>
<dbReference type="Proteomes" id="UP000199223">
    <property type="component" value="Unassembled WGS sequence"/>
</dbReference>
<dbReference type="RefSeq" id="WP_092262770.1">
    <property type="nucleotide sequence ID" value="NZ_FNZA01000001.1"/>
</dbReference>
<evidence type="ECO:0000313" key="2">
    <source>
        <dbReference type="Proteomes" id="UP000199223"/>
    </source>
</evidence>
<name>A0A1H6SSZ5_9DEIO</name>
<gene>
    <name evidence="1" type="ORF">SAMN04488058_101321</name>
</gene>
<sequence>MGRAEQILEIVRRAPGRTWSSGEVSVHLNCAPTLVNGVMREMVRKGQLVRVEPGKYCLPSRFGRGPSLPVVTPAPATPGERELVLAALRKIGHPVPGSSLAPRLARRGLSRTRVGEVAAELCRDQALTRHDDGKYALPHWRVL</sequence>
<dbReference type="AlphaFoldDB" id="A0A1H6SSZ5"/>
<dbReference type="EMBL" id="FNZA01000001">
    <property type="protein sequence ID" value="SEI67897.1"/>
    <property type="molecule type" value="Genomic_DNA"/>
</dbReference>
<evidence type="ECO:0000313" key="1">
    <source>
        <dbReference type="EMBL" id="SEI67897.1"/>
    </source>
</evidence>
<keyword evidence="2" id="KW-1185">Reference proteome</keyword>